<evidence type="ECO:0000256" key="1">
    <source>
        <dbReference type="SAM" id="MobiDB-lite"/>
    </source>
</evidence>
<protein>
    <submittedName>
        <fullName evidence="2">Uncharacterized protein</fullName>
    </submittedName>
</protein>
<evidence type="ECO:0000313" key="3">
    <source>
        <dbReference type="Proteomes" id="UP001314170"/>
    </source>
</evidence>
<sequence>MTSQGRRGRPPKSSFKNTILHSPVNNLHSTVGYFPQHIVRKSRTRSKKIPVKTWPRSGSEDVETLPRWDMEKESSLPRWMTKKKNINPKSNKQSESISGASNNECSPCSFSKSSLVPWMAEIVIPGPIPDLDYLSDEVGFLKNFFVGIPED</sequence>
<proteinExistence type="predicted"/>
<organism evidence="2 3">
    <name type="scientific">Dovyalis caffra</name>
    <dbReference type="NCBI Taxonomy" id="77055"/>
    <lineage>
        <taxon>Eukaryota</taxon>
        <taxon>Viridiplantae</taxon>
        <taxon>Streptophyta</taxon>
        <taxon>Embryophyta</taxon>
        <taxon>Tracheophyta</taxon>
        <taxon>Spermatophyta</taxon>
        <taxon>Magnoliopsida</taxon>
        <taxon>eudicotyledons</taxon>
        <taxon>Gunneridae</taxon>
        <taxon>Pentapetalae</taxon>
        <taxon>rosids</taxon>
        <taxon>fabids</taxon>
        <taxon>Malpighiales</taxon>
        <taxon>Salicaceae</taxon>
        <taxon>Flacourtieae</taxon>
        <taxon>Dovyalis</taxon>
    </lineage>
</organism>
<accession>A0AAV1RUS4</accession>
<dbReference type="AlphaFoldDB" id="A0AAV1RUS4"/>
<feature type="compositionally biased region" description="Basic and acidic residues" evidence="1">
    <location>
        <begin position="64"/>
        <end position="75"/>
    </location>
</feature>
<dbReference type="EMBL" id="CAWUPB010001157">
    <property type="protein sequence ID" value="CAK7339267.1"/>
    <property type="molecule type" value="Genomic_DNA"/>
</dbReference>
<reference evidence="2 3" key="1">
    <citation type="submission" date="2024-01" db="EMBL/GenBank/DDBJ databases">
        <authorList>
            <person name="Waweru B."/>
        </authorList>
    </citation>
    <scope>NUCLEOTIDE SEQUENCE [LARGE SCALE GENOMIC DNA]</scope>
</reference>
<feature type="compositionally biased region" description="Basic residues" evidence="1">
    <location>
        <begin position="1"/>
        <end position="10"/>
    </location>
</feature>
<keyword evidence="3" id="KW-1185">Reference proteome</keyword>
<gene>
    <name evidence="2" type="ORF">DCAF_LOCUS14317</name>
</gene>
<feature type="region of interest" description="Disordered" evidence="1">
    <location>
        <begin position="1"/>
        <end position="21"/>
    </location>
</feature>
<evidence type="ECO:0000313" key="2">
    <source>
        <dbReference type="EMBL" id="CAK7339267.1"/>
    </source>
</evidence>
<name>A0AAV1RUS4_9ROSI</name>
<feature type="compositionally biased region" description="Polar residues" evidence="1">
    <location>
        <begin position="87"/>
        <end position="109"/>
    </location>
</feature>
<comment type="caution">
    <text evidence="2">The sequence shown here is derived from an EMBL/GenBank/DDBJ whole genome shotgun (WGS) entry which is preliminary data.</text>
</comment>
<feature type="region of interest" description="Disordered" evidence="1">
    <location>
        <begin position="42"/>
        <end position="109"/>
    </location>
</feature>
<dbReference type="Proteomes" id="UP001314170">
    <property type="component" value="Unassembled WGS sequence"/>
</dbReference>